<comment type="similarity">
    <text evidence="2 6">Belongs to the elicitin family.</text>
</comment>
<dbReference type="InterPro" id="IPR002200">
    <property type="entry name" value="Elicitin"/>
</dbReference>
<evidence type="ECO:0000256" key="5">
    <source>
        <dbReference type="ARBA" id="ARBA00023157"/>
    </source>
</evidence>
<evidence type="ECO:0000256" key="3">
    <source>
        <dbReference type="ARBA" id="ARBA00022525"/>
    </source>
</evidence>
<accession>A0A976IGL6</accession>
<proteinExistence type="inferred from homology"/>
<dbReference type="RefSeq" id="XP_067820540.1">
    <property type="nucleotide sequence ID" value="XM_067960889.1"/>
</dbReference>
<evidence type="ECO:0000256" key="6">
    <source>
        <dbReference type="RuleBase" id="RU368111"/>
    </source>
</evidence>
<dbReference type="GO" id="GO:0052040">
    <property type="term" value="P:symbiont-mediated perturbation of host programmed cell death"/>
    <property type="evidence" value="ECO:0007669"/>
    <property type="project" value="UniProtKB-UniRule"/>
</dbReference>
<keyword evidence="5 6" id="KW-1015">Disulfide bond</keyword>
<gene>
    <name evidence="7" type="ORF">CCR75_002792</name>
</gene>
<keyword evidence="3 6" id="KW-0964">Secreted</keyword>
<evidence type="ECO:0000313" key="8">
    <source>
        <dbReference type="Proteomes" id="UP000294530"/>
    </source>
</evidence>
<keyword evidence="4 6" id="KW-0928">Hypersensitive response elicitation</keyword>
<dbReference type="SUPFAM" id="SSF48647">
    <property type="entry name" value="Fungal elicitin"/>
    <property type="match status" value="1"/>
</dbReference>
<dbReference type="InterPro" id="IPR036470">
    <property type="entry name" value="Elicitin_sf"/>
</dbReference>
<sequence length="141" mass="14471">MKGLADCGNATGINIFSVAEFPTLDQVETLSENVKCSNSFNQINQVANTEIQCNITIEGVSINFGGLISSFLSGKTGNESDSGSGSIQIQLDDSMGSSLDYFASKSNSTSASSSSGSTVASPSQVLTFIAYGIAIAVGMCL</sequence>
<keyword evidence="8" id="KW-1185">Reference proteome</keyword>
<dbReference type="GO" id="GO:0005576">
    <property type="term" value="C:extracellular region"/>
    <property type="evidence" value="ECO:0007669"/>
    <property type="project" value="UniProtKB-SubCell"/>
</dbReference>
<dbReference type="GeneID" id="94346560"/>
<evidence type="ECO:0000256" key="2">
    <source>
        <dbReference type="ARBA" id="ARBA00009544"/>
    </source>
</evidence>
<dbReference type="AlphaFoldDB" id="A0A976IGL6"/>
<comment type="function">
    <text evidence="6">Induces local and distal defense responses (incompatible hypersensitive reaction) in plants from the solanaceae and cruciferae families. Elicits leaf necrosis and causes the accumulation of pathogenesis-related proteins. Might interact with the lipidic molecules of the plasma membrane.</text>
</comment>
<comment type="subcellular location">
    <subcellularLocation>
        <location evidence="1 6">Secreted</location>
    </subcellularLocation>
</comment>
<protein>
    <recommendedName>
        <fullName evidence="6">Elicitin</fullName>
    </recommendedName>
</protein>
<evidence type="ECO:0000256" key="4">
    <source>
        <dbReference type="ARBA" id="ARBA00022978"/>
    </source>
</evidence>
<organism evidence="7 8">
    <name type="scientific">Bremia lactucae</name>
    <name type="common">Lettuce downy mildew</name>
    <dbReference type="NCBI Taxonomy" id="4779"/>
    <lineage>
        <taxon>Eukaryota</taxon>
        <taxon>Sar</taxon>
        <taxon>Stramenopiles</taxon>
        <taxon>Oomycota</taxon>
        <taxon>Peronosporomycetes</taxon>
        <taxon>Peronosporales</taxon>
        <taxon>Peronosporaceae</taxon>
        <taxon>Bremia</taxon>
    </lineage>
</organism>
<dbReference type="KEGG" id="blac:94346560"/>
<reference evidence="7 8" key="1">
    <citation type="journal article" date="2021" name="Genome Biol.">
        <title>AFLAP: assembly-free linkage analysis pipeline using k-mers from genome sequencing data.</title>
        <authorList>
            <person name="Fletcher K."/>
            <person name="Zhang L."/>
            <person name="Gil J."/>
            <person name="Han R."/>
            <person name="Cavanaugh K."/>
            <person name="Michelmore R."/>
        </authorList>
    </citation>
    <scope>NUCLEOTIDE SEQUENCE [LARGE SCALE GENOMIC DNA]</scope>
    <source>
        <strain evidence="7 8">SF5</strain>
    </source>
</reference>
<dbReference type="OrthoDB" id="163896at2759"/>
<dbReference type="Gene3D" id="1.10.239.10">
    <property type="entry name" value="Elicitin domain"/>
    <property type="match status" value="1"/>
</dbReference>
<dbReference type="Pfam" id="PF00964">
    <property type="entry name" value="Elicitin"/>
    <property type="match status" value="1"/>
</dbReference>
<comment type="caution">
    <text evidence="7">The sequence shown here is derived from an EMBL/GenBank/DDBJ whole genome shotgun (WGS) entry which is preliminary data.</text>
</comment>
<evidence type="ECO:0000313" key="7">
    <source>
        <dbReference type="EMBL" id="TDH71041.1"/>
    </source>
</evidence>
<evidence type="ECO:0000256" key="1">
    <source>
        <dbReference type="ARBA" id="ARBA00004613"/>
    </source>
</evidence>
<name>A0A976IGL6_BRELC</name>
<dbReference type="Proteomes" id="UP000294530">
    <property type="component" value="Unassembled WGS sequence"/>
</dbReference>
<dbReference type="EMBL" id="SHOA02000004">
    <property type="protein sequence ID" value="TDH71041.1"/>
    <property type="molecule type" value="Genomic_DNA"/>
</dbReference>